<dbReference type="InParanoid" id="K5X662"/>
<dbReference type="KEGG" id="pco:PHACADRAFT_252539"/>
<dbReference type="GO" id="GO:0005840">
    <property type="term" value="C:ribosome"/>
    <property type="evidence" value="ECO:0007669"/>
    <property type="project" value="UniProtKB-KW"/>
</dbReference>
<dbReference type="HOGENOM" id="CLU_090382_2_0_1"/>
<dbReference type="GeneID" id="18915512"/>
<comment type="subcellular location">
    <subcellularLocation>
        <location evidence="1">Mitochondrion</location>
    </subcellularLocation>
</comment>
<dbReference type="Proteomes" id="UP000008370">
    <property type="component" value="Unassembled WGS sequence"/>
</dbReference>
<evidence type="ECO:0000256" key="3">
    <source>
        <dbReference type="ARBA" id="ARBA00022946"/>
    </source>
</evidence>
<keyword evidence="5" id="KW-0496">Mitochondrion</keyword>
<organism evidence="8 9">
    <name type="scientific">Phanerochaete carnosa (strain HHB-10118-sp)</name>
    <name type="common">White-rot fungus</name>
    <name type="synonym">Peniophora carnosa</name>
    <dbReference type="NCBI Taxonomy" id="650164"/>
    <lineage>
        <taxon>Eukaryota</taxon>
        <taxon>Fungi</taxon>
        <taxon>Dikarya</taxon>
        <taxon>Basidiomycota</taxon>
        <taxon>Agaricomycotina</taxon>
        <taxon>Agaricomycetes</taxon>
        <taxon>Polyporales</taxon>
        <taxon>Phanerochaetaceae</taxon>
        <taxon>Phanerochaete</taxon>
    </lineage>
</organism>
<dbReference type="OrthoDB" id="2098203at2759"/>
<dbReference type="AlphaFoldDB" id="K5X662"/>
<keyword evidence="9" id="KW-1185">Reference proteome</keyword>
<accession>K5X662</accession>
<dbReference type="PANTHER" id="PTHR39150:SF1">
    <property type="entry name" value="LARGE RIBOSOMAL SUBUNIT PROTEIN ML40"/>
    <property type="match status" value="1"/>
</dbReference>
<keyword evidence="4" id="KW-0689">Ribosomal protein</keyword>
<proteinExistence type="inferred from homology"/>
<dbReference type="STRING" id="650164.K5X662"/>
<dbReference type="PANTHER" id="PTHR39150">
    <property type="entry name" value="54S RIBOSOMAL PROTEIN L28, MITOCHONDRIAL"/>
    <property type="match status" value="1"/>
</dbReference>
<keyword evidence="6" id="KW-0687">Ribonucleoprotein</keyword>
<name>K5X662_PHACS</name>
<reference evidence="8 9" key="1">
    <citation type="journal article" date="2012" name="BMC Genomics">
        <title>Comparative genomics of the white-rot fungi, Phanerochaete carnosa and P. chrysosporium, to elucidate the genetic basis of the distinct wood types they colonize.</title>
        <authorList>
            <person name="Suzuki H."/>
            <person name="MacDonald J."/>
            <person name="Syed K."/>
            <person name="Salamov A."/>
            <person name="Hori C."/>
            <person name="Aerts A."/>
            <person name="Henrissat B."/>
            <person name="Wiebenga A."/>
            <person name="vanKuyk P.A."/>
            <person name="Barry K."/>
            <person name="Lindquist E."/>
            <person name="LaButti K."/>
            <person name="Lapidus A."/>
            <person name="Lucas S."/>
            <person name="Coutinho P."/>
            <person name="Gong Y."/>
            <person name="Samejima M."/>
            <person name="Mahadevan R."/>
            <person name="Abou-Zaid M."/>
            <person name="de Vries R.P."/>
            <person name="Igarashi K."/>
            <person name="Yadav J.S."/>
            <person name="Grigoriev I.V."/>
            <person name="Master E.R."/>
        </authorList>
    </citation>
    <scope>NUCLEOTIDE SEQUENCE [LARGE SCALE GENOMIC DNA]</scope>
    <source>
        <strain evidence="8 9">HHB-10118-sp</strain>
    </source>
</reference>
<dbReference type="EMBL" id="JH930470">
    <property type="protein sequence ID" value="EKM58317.1"/>
    <property type="molecule type" value="Genomic_DNA"/>
</dbReference>
<dbReference type="Gene3D" id="6.10.250.3440">
    <property type="match status" value="1"/>
</dbReference>
<dbReference type="GO" id="GO:0032543">
    <property type="term" value="P:mitochondrial translation"/>
    <property type="evidence" value="ECO:0007669"/>
    <property type="project" value="InterPro"/>
</dbReference>
<dbReference type="GO" id="GO:0005739">
    <property type="term" value="C:mitochondrion"/>
    <property type="evidence" value="ECO:0007669"/>
    <property type="project" value="UniProtKB-SubCell"/>
</dbReference>
<gene>
    <name evidence="8" type="ORF">PHACADRAFT_252539</name>
</gene>
<dbReference type="FunCoup" id="K5X662">
    <property type="interactions" value="8"/>
</dbReference>
<evidence type="ECO:0000256" key="1">
    <source>
        <dbReference type="ARBA" id="ARBA00004173"/>
    </source>
</evidence>
<evidence type="ECO:0000313" key="9">
    <source>
        <dbReference type="Proteomes" id="UP000008370"/>
    </source>
</evidence>
<evidence type="ECO:0000256" key="2">
    <source>
        <dbReference type="ARBA" id="ARBA00009360"/>
    </source>
</evidence>
<comment type="similarity">
    <text evidence="2">Belongs to the mitochondrion-specific ribosomal protein mL40 family.</text>
</comment>
<dbReference type="InterPro" id="IPR019192">
    <property type="entry name" value="Ribosomal_mL40"/>
</dbReference>
<keyword evidence="3" id="KW-0809">Transit peptide</keyword>
<protein>
    <recommendedName>
        <fullName evidence="7">Large ribosomal subunit protein mL40</fullName>
    </recommendedName>
</protein>
<evidence type="ECO:0000256" key="5">
    <source>
        <dbReference type="ARBA" id="ARBA00023128"/>
    </source>
</evidence>
<evidence type="ECO:0000256" key="7">
    <source>
        <dbReference type="ARBA" id="ARBA00035192"/>
    </source>
</evidence>
<evidence type="ECO:0000313" key="8">
    <source>
        <dbReference type="EMBL" id="EKM58317.1"/>
    </source>
</evidence>
<evidence type="ECO:0000256" key="6">
    <source>
        <dbReference type="ARBA" id="ARBA00023274"/>
    </source>
</evidence>
<dbReference type="GO" id="GO:1990904">
    <property type="term" value="C:ribonucleoprotein complex"/>
    <property type="evidence" value="ECO:0007669"/>
    <property type="project" value="UniProtKB-KW"/>
</dbReference>
<dbReference type="InterPro" id="IPR042831">
    <property type="entry name" value="Ribosomal_mL40_fung"/>
</dbReference>
<dbReference type="GO" id="GO:0003735">
    <property type="term" value="F:structural constituent of ribosome"/>
    <property type="evidence" value="ECO:0007669"/>
    <property type="project" value="InterPro"/>
</dbReference>
<dbReference type="RefSeq" id="XP_007393636.1">
    <property type="nucleotide sequence ID" value="XM_007393574.1"/>
</dbReference>
<dbReference type="Pfam" id="PF09812">
    <property type="entry name" value="MRP-L28"/>
    <property type="match status" value="1"/>
</dbReference>
<evidence type="ECO:0000256" key="4">
    <source>
        <dbReference type="ARBA" id="ARBA00022980"/>
    </source>
</evidence>
<sequence length="195" mass="22612">MLSGPSLLALRAAKPELHLPAIRQSVRHAGGVAWREQAVSDPRVEIIRRTLYPSNLRNRESPTGLWRPSVGRRLQRAIPSVQAHETIERAWFLHKRHIRKAREAELKRKFESMKGAMDALRELDTRLYTEANKEEDPRQRSPAELEALKNIKGAEKRALESRIRGLFPRELRIPADTPPRDGWNHNWSPILRPFH</sequence>